<keyword evidence="3" id="KW-1185">Reference proteome</keyword>
<dbReference type="InterPro" id="IPR036388">
    <property type="entry name" value="WH-like_DNA-bd_sf"/>
</dbReference>
<organism evidence="2 3">
    <name type="scientific">Candidatus Enterococcus mangumiae</name>
    <dbReference type="NCBI Taxonomy" id="2230878"/>
    <lineage>
        <taxon>Bacteria</taxon>
        <taxon>Bacillati</taxon>
        <taxon>Bacillota</taxon>
        <taxon>Bacilli</taxon>
        <taxon>Lactobacillales</taxon>
        <taxon>Enterococcaceae</taxon>
        <taxon>Enterococcus</taxon>
    </lineage>
</organism>
<dbReference type="EMBL" id="CP147250">
    <property type="protein sequence ID" value="WYJ79245.1"/>
    <property type="molecule type" value="Genomic_DNA"/>
</dbReference>
<name>A0ABZ2SU17_9ENTE</name>
<feature type="domain" description="Mga helix-turn-helix" evidence="1">
    <location>
        <begin position="81"/>
        <end position="158"/>
    </location>
</feature>
<dbReference type="InterPro" id="IPR007737">
    <property type="entry name" value="Mga_HTH"/>
</dbReference>
<protein>
    <recommendedName>
        <fullName evidence="1">Mga helix-turn-helix domain-containing protein</fullName>
    </recommendedName>
</protein>
<dbReference type="Gene3D" id="1.10.10.10">
    <property type="entry name" value="Winged helix-like DNA-binding domain superfamily/Winged helix DNA-binding domain"/>
    <property type="match status" value="1"/>
</dbReference>
<reference evidence="2 3" key="1">
    <citation type="submission" date="2021-03" db="EMBL/GenBank/DDBJ databases">
        <authorList>
            <person name="Gilmore M.S."/>
            <person name="Schwartzman J."/>
            <person name="Van Tyne D."/>
            <person name="Martin M."/>
            <person name="Earl A.M."/>
            <person name="Manson A.L."/>
            <person name="Straub T."/>
            <person name="Salamzade R."/>
            <person name="Saavedra J."/>
            <person name="Lebreton F."/>
            <person name="Prichula J."/>
            <person name="Schaufler K."/>
            <person name="Gaca A."/>
            <person name="Sgardioli B."/>
            <person name="Wagenaar J."/>
            <person name="Strong T."/>
        </authorList>
    </citation>
    <scope>NUCLEOTIDE SEQUENCE [LARGE SCALE GENOMIC DNA]</scope>
    <source>
        <strain evidence="2 3">DIV1094</strain>
    </source>
</reference>
<proteinExistence type="predicted"/>
<dbReference type="Pfam" id="PF05043">
    <property type="entry name" value="Mga"/>
    <property type="match status" value="1"/>
</dbReference>
<gene>
    <name evidence="2" type="ORF">DOK79_000754</name>
</gene>
<evidence type="ECO:0000313" key="3">
    <source>
        <dbReference type="Proteomes" id="UP000664360"/>
    </source>
</evidence>
<evidence type="ECO:0000313" key="2">
    <source>
        <dbReference type="EMBL" id="WYJ79245.1"/>
    </source>
</evidence>
<sequence length="506" mass="61194">MIKDQLLDNYELREIRFLDELYIHDGQVDRETLLDILAVSNNVLTKIVDSINFRLRNHFHNDLVQYKKKTSMYTLTEKGYLSLGQIVSIYAATSINFLIVREYLEKTVVQAEYLISELLISRADLYRRIKRINEVLQQFDIQVKDNQLKGKELQLRYFEQIFYQNIFPEQFLIYRSQEHNQFERLFKRLETYYRADLDSMQKARLTLWFTNLLKNRKKDRELGEIPPFIITYLNNNYYYKEFTEIIVKFFKLFNIELKEIDKISTYLFNLTFFTMPFSSEKTKEIVRYAMERDDIVGQSIKKMDSVSGNRLIQCEQETTPTNIIFYLYYVFNCHHRALFFKGYLFHVDSTLLDYYQHYNYKEVVIRQWVASLCMSEDFEKTYLKDNEEFVFHKYMLYIYHEHSLIDSPMRIGVLLFTDPLMELMVIERMQLDLSREHDVRVERYQENHVYDLVVVNVPGLLESDNYEEEFVISSMGTPFDRQKISKKLFKLQAERLKRDISEDKTI</sequence>
<dbReference type="Proteomes" id="UP000664360">
    <property type="component" value="Chromosome"/>
</dbReference>
<dbReference type="RefSeq" id="WP_206857289.1">
    <property type="nucleotide sequence ID" value="NZ_CP147250.1"/>
</dbReference>
<reference evidence="2 3" key="2">
    <citation type="submission" date="2024-03" db="EMBL/GenBank/DDBJ databases">
        <title>The Genome Sequence of Enterococcus sp. DIV1094.</title>
        <authorList>
            <consortium name="The Broad Institute Genomics Platform"/>
            <consortium name="The Broad Institute Microbial Omics Core"/>
            <consortium name="The Broad Institute Genomic Center for Infectious Diseases"/>
            <person name="Earl A."/>
            <person name="Manson A."/>
            <person name="Gilmore M."/>
            <person name="Schwartman J."/>
            <person name="Shea T."/>
            <person name="Abouelleil A."/>
            <person name="Cao P."/>
            <person name="Chapman S."/>
            <person name="Cusick C."/>
            <person name="Young S."/>
            <person name="Neafsey D."/>
            <person name="Nusbaum C."/>
            <person name="Birren B."/>
        </authorList>
    </citation>
    <scope>NUCLEOTIDE SEQUENCE [LARGE SCALE GENOMIC DNA]</scope>
    <source>
        <strain evidence="2 3">DIV1094</strain>
    </source>
</reference>
<accession>A0ABZ2SU17</accession>
<evidence type="ECO:0000259" key="1">
    <source>
        <dbReference type="Pfam" id="PF05043"/>
    </source>
</evidence>